<dbReference type="Proteomes" id="UP000322214">
    <property type="component" value="Chromosome"/>
</dbReference>
<dbReference type="PANTHER" id="PTHR38831:SF2">
    <property type="entry name" value="TYPE II SECRETION SYSTEM PROTEIN K"/>
    <property type="match status" value="1"/>
</dbReference>
<gene>
    <name evidence="12" type="ORF">MFFC18_23240</name>
</gene>
<accession>A0A5B9P801</accession>
<evidence type="ECO:0000259" key="11">
    <source>
        <dbReference type="Pfam" id="PF21687"/>
    </source>
</evidence>
<dbReference type="PANTHER" id="PTHR38831">
    <property type="entry name" value="TYPE II SECRETION SYSTEM PROTEIN K"/>
    <property type="match status" value="1"/>
</dbReference>
<dbReference type="InterPro" id="IPR049031">
    <property type="entry name" value="T2SSK_SAM-like_1st"/>
</dbReference>
<evidence type="ECO:0000256" key="3">
    <source>
        <dbReference type="ARBA" id="ARBA00022448"/>
    </source>
</evidence>
<evidence type="ECO:0000256" key="5">
    <source>
        <dbReference type="ARBA" id="ARBA00022519"/>
    </source>
</evidence>
<keyword evidence="7" id="KW-0653">Protein transport</keyword>
<dbReference type="Pfam" id="PF21687">
    <property type="entry name" value="T2SSK_1st"/>
    <property type="match status" value="1"/>
</dbReference>
<evidence type="ECO:0000313" key="12">
    <source>
        <dbReference type="EMBL" id="QEG22444.1"/>
    </source>
</evidence>
<comment type="subcellular location">
    <subcellularLocation>
        <location evidence="1">Cell inner membrane</location>
    </subcellularLocation>
</comment>
<evidence type="ECO:0000256" key="7">
    <source>
        <dbReference type="ARBA" id="ARBA00022927"/>
    </source>
</evidence>
<keyword evidence="8 10" id="KW-1133">Transmembrane helix</keyword>
<dbReference type="SUPFAM" id="SSF158544">
    <property type="entry name" value="GspK insert domain-like"/>
    <property type="match status" value="1"/>
</dbReference>
<dbReference type="InterPro" id="IPR005628">
    <property type="entry name" value="GspK"/>
</dbReference>
<keyword evidence="9 10" id="KW-0472">Membrane</keyword>
<evidence type="ECO:0000256" key="8">
    <source>
        <dbReference type="ARBA" id="ARBA00022989"/>
    </source>
</evidence>
<reference evidence="12 13" key="1">
    <citation type="submission" date="2019-08" db="EMBL/GenBank/DDBJ databases">
        <title>Deep-cultivation of Planctomycetes and their phenomic and genomic characterization uncovers novel biology.</title>
        <authorList>
            <person name="Wiegand S."/>
            <person name="Jogler M."/>
            <person name="Boedeker C."/>
            <person name="Pinto D."/>
            <person name="Vollmers J."/>
            <person name="Rivas-Marin E."/>
            <person name="Kohn T."/>
            <person name="Peeters S.H."/>
            <person name="Heuer A."/>
            <person name="Rast P."/>
            <person name="Oberbeckmann S."/>
            <person name="Bunk B."/>
            <person name="Jeske O."/>
            <person name="Meyerdierks A."/>
            <person name="Storesund J.E."/>
            <person name="Kallscheuer N."/>
            <person name="Luecker S."/>
            <person name="Lage O.M."/>
            <person name="Pohl T."/>
            <person name="Merkel B.J."/>
            <person name="Hornburger P."/>
            <person name="Mueller R.-W."/>
            <person name="Bruemmer F."/>
            <person name="Labrenz M."/>
            <person name="Spormann A.M."/>
            <person name="Op den Camp H."/>
            <person name="Overmann J."/>
            <person name="Amann R."/>
            <person name="Jetten M.S.M."/>
            <person name="Mascher T."/>
            <person name="Medema M.H."/>
            <person name="Devos D.P."/>
            <person name="Kaster A.-K."/>
            <person name="Ovreas L."/>
            <person name="Rohde M."/>
            <person name="Galperin M.Y."/>
            <person name="Jogler C."/>
        </authorList>
    </citation>
    <scope>NUCLEOTIDE SEQUENCE [LARGE SCALE GENOMIC DNA]</scope>
    <source>
        <strain evidence="12 13">FC18</strain>
    </source>
</reference>
<feature type="domain" description="T2SS protein K first SAM-like" evidence="11">
    <location>
        <begin position="167"/>
        <end position="231"/>
    </location>
</feature>
<comment type="similarity">
    <text evidence="2">Belongs to the GSP K family.</text>
</comment>
<dbReference type="RefSeq" id="WP_084417463.1">
    <property type="nucleotide sequence ID" value="NZ_CP042912.1"/>
</dbReference>
<evidence type="ECO:0000256" key="2">
    <source>
        <dbReference type="ARBA" id="ARBA00007246"/>
    </source>
</evidence>
<feature type="transmembrane region" description="Helical" evidence="10">
    <location>
        <begin position="20"/>
        <end position="43"/>
    </location>
</feature>
<evidence type="ECO:0000256" key="10">
    <source>
        <dbReference type="SAM" id="Phobius"/>
    </source>
</evidence>
<name>A0A5B9P801_9BACT</name>
<evidence type="ECO:0000256" key="1">
    <source>
        <dbReference type="ARBA" id="ARBA00004533"/>
    </source>
</evidence>
<dbReference type="GO" id="GO:0005886">
    <property type="term" value="C:plasma membrane"/>
    <property type="evidence" value="ECO:0007669"/>
    <property type="project" value="UniProtKB-SubCell"/>
</dbReference>
<dbReference type="STRING" id="980251.GCA_001642875_04871"/>
<keyword evidence="4" id="KW-1003">Cell membrane</keyword>
<dbReference type="GO" id="GO:0009306">
    <property type="term" value="P:protein secretion"/>
    <property type="evidence" value="ECO:0007669"/>
    <property type="project" value="InterPro"/>
</dbReference>
<dbReference type="EMBL" id="CP042912">
    <property type="protein sequence ID" value="QEG22444.1"/>
    <property type="molecule type" value="Genomic_DNA"/>
</dbReference>
<evidence type="ECO:0000256" key="4">
    <source>
        <dbReference type="ARBA" id="ARBA00022475"/>
    </source>
</evidence>
<dbReference type="InterPro" id="IPR038072">
    <property type="entry name" value="GspK_central_sf"/>
</dbReference>
<evidence type="ECO:0000256" key="9">
    <source>
        <dbReference type="ARBA" id="ARBA00023136"/>
    </source>
</evidence>
<organism evidence="12 13">
    <name type="scientific">Mariniblastus fucicola</name>
    <dbReference type="NCBI Taxonomy" id="980251"/>
    <lineage>
        <taxon>Bacteria</taxon>
        <taxon>Pseudomonadati</taxon>
        <taxon>Planctomycetota</taxon>
        <taxon>Planctomycetia</taxon>
        <taxon>Pirellulales</taxon>
        <taxon>Pirellulaceae</taxon>
        <taxon>Mariniblastus</taxon>
    </lineage>
</organism>
<evidence type="ECO:0000313" key="13">
    <source>
        <dbReference type="Proteomes" id="UP000322214"/>
    </source>
</evidence>
<dbReference type="AlphaFoldDB" id="A0A5B9P801"/>
<sequence length="544" mass="60312">MTSSHRFKSIRRNDRGGSILLIVLVTVAILALSVLSFSSLMLVEEQAARVMTRRIQSKYLVESGMEYTRMFLARPESEIVESGGLWNNEDTFRGVAAVADINNPGRNSSIGRFTLVAPGLNDDGIPEGTRNGVVNESSKININVLPYYDYYDALSEEEPTIARGILMGLPDMEEEIADAILDFIDLDDEERENGTESSYYRGLSPAYQAKNGPLDSIDELLLVRGVTPELLFGLDTNRNGVLDESEASLGDVSLTEAETMLGWANYLTLYSKESNLTAEGIQKININADDLDQLYDDLKSVFNDDWANFIIMVRLGTYEEGVPDDPEEANFVTASQISFEIPETTEPDELNKFRTVIDFMDIVYKTQDDDGNEVYVESPLNSSPGDPSLVIAMQSLTVYEGLAVPGRINIRQASRAVLSGIPVIADDDELLGNIISYREIELDDPDFLDKNRKYETFLLAEGLVDQETMKLLMPYICAGGDVYRAEIVGYFGDGRGTSRAEAVFDTTSPVPQILMWRDKSHLQTGYSIEALGSELQAVGSQLDR</sequence>
<keyword evidence="6 10" id="KW-0812">Transmembrane</keyword>
<proteinExistence type="inferred from homology"/>
<keyword evidence="3" id="KW-0813">Transport</keyword>
<evidence type="ECO:0000256" key="6">
    <source>
        <dbReference type="ARBA" id="ARBA00022692"/>
    </source>
</evidence>
<protein>
    <submittedName>
        <fullName evidence="12">General secretion pathway protein K</fullName>
    </submittedName>
</protein>
<dbReference type="OrthoDB" id="260436at2"/>
<dbReference type="KEGG" id="mff:MFFC18_23240"/>
<keyword evidence="5" id="KW-0997">Cell inner membrane</keyword>
<keyword evidence="13" id="KW-1185">Reference proteome</keyword>
<dbReference type="Gene3D" id="1.10.40.60">
    <property type="entry name" value="EpsJ-like"/>
    <property type="match status" value="1"/>
</dbReference>